<keyword evidence="2" id="KW-1185">Reference proteome</keyword>
<comment type="caution">
    <text evidence="1">The sequence shown here is derived from an EMBL/GenBank/DDBJ whole genome shotgun (WGS) entry which is preliminary data.</text>
</comment>
<accession>A0ACC0XK09</accession>
<evidence type="ECO:0000313" key="1">
    <source>
        <dbReference type="EMBL" id="KAJ0017933.1"/>
    </source>
</evidence>
<gene>
    <name evidence="1" type="ORF">Pint_12276</name>
</gene>
<dbReference type="EMBL" id="CM047747">
    <property type="protein sequence ID" value="KAJ0017933.1"/>
    <property type="molecule type" value="Genomic_DNA"/>
</dbReference>
<evidence type="ECO:0000313" key="2">
    <source>
        <dbReference type="Proteomes" id="UP001163603"/>
    </source>
</evidence>
<dbReference type="Proteomes" id="UP001163603">
    <property type="component" value="Chromosome 12"/>
</dbReference>
<organism evidence="1 2">
    <name type="scientific">Pistacia integerrima</name>
    <dbReference type="NCBI Taxonomy" id="434235"/>
    <lineage>
        <taxon>Eukaryota</taxon>
        <taxon>Viridiplantae</taxon>
        <taxon>Streptophyta</taxon>
        <taxon>Embryophyta</taxon>
        <taxon>Tracheophyta</taxon>
        <taxon>Spermatophyta</taxon>
        <taxon>Magnoliopsida</taxon>
        <taxon>eudicotyledons</taxon>
        <taxon>Gunneridae</taxon>
        <taxon>Pentapetalae</taxon>
        <taxon>rosids</taxon>
        <taxon>malvids</taxon>
        <taxon>Sapindales</taxon>
        <taxon>Anacardiaceae</taxon>
        <taxon>Pistacia</taxon>
    </lineage>
</organism>
<proteinExistence type="predicted"/>
<protein>
    <submittedName>
        <fullName evidence="1">Uncharacterized protein</fullName>
    </submittedName>
</protein>
<reference evidence="2" key="1">
    <citation type="journal article" date="2023" name="G3 (Bethesda)">
        <title>Genome assembly and association tests identify interacting loci associated with vigor, precocity, and sex in interspecific pistachio rootstocks.</title>
        <authorList>
            <person name="Palmer W."/>
            <person name="Jacygrad E."/>
            <person name="Sagayaradj S."/>
            <person name="Cavanaugh K."/>
            <person name="Han R."/>
            <person name="Bertier L."/>
            <person name="Beede B."/>
            <person name="Kafkas S."/>
            <person name="Golino D."/>
            <person name="Preece J."/>
            <person name="Michelmore R."/>
        </authorList>
    </citation>
    <scope>NUCLEOTIDE SEQUENCE [LARGE SCALE GENOMIC DNA]</scope>
</reference>
<sequence>MKEIANSCMIVATLITTVAFAAAFTVPGGTKDDTGTPHFIQKVSFIIFVISDAIALASSSCSVLTLLSIYTARYTDDDFLVLHRHLVVGLSTLLISIAAVMVVFSGTIFIVFKDGKIWVPILASAIASLPVILFTKQHQQLFYGVDCLIFEKSFLSKTTEKWKDPACWNFLEGCWRYVLKRYVVVTISI</sequence>
<name>A0ACC0XK09_9ROSI</name>